<dbReference type="eggNOG" id="ENOG502SJ3I">
    <property type="taxonomic scope" value="Eukaryota"/>
</dbReference>
<dbReference type="Gene3D" id="3.80.10.10">
    <property type="entry name" value="Ribonuclease Inhibitor"/>
    <property type="match status" value="1"/>
</dbReference>
<dbReference type="HOGENOM" id="CLU_028275_0_0_1"/>
<dbReference type="Proteomes" id="UP000030671">
    <property type="component" value="Unassembled WGS sequence"/>
</dbReference>
<evidence type="ECO:0000313" key="2">
    <source>
        <dbReference type="EMBL" id="ETW74810.1"/>
    </source>
</evidence>
<keyword evidence="3" id="KW-1185">Reference proteome</keyword>
<organism evidence="2 3">
    <name type="scientific">Heterobasidion irregulare (strain TC 32-1)</name>
    <dbReference type="NCBI Taxonomy" id="747525"/>
    <lineage>
        <taxon>Eukaryota</taxon>
        <taxon>Fungi</taxon>
        <taxon>Dikarya</taxon>
        <taxon>Basidiomycota</taxon>
        <taxon>Agaricomycotina</taxon>
        <taxon>Agaricomycetes</taxon>
        <taxon>Russulales</taxon>
        <taxon>Bondarzewiaceae</taxon>
        <taxon>Heterobasidion</taxon>
        <taxon>Heterobasidion annosum species complex</taxon>
    </lineage>
</organism>
<dbReference type="KEGG" id="hir:HETIRDRAFT_482604"/>
<evidence type="ECO:0000313" key="3">
    <source>
        <dbReference type="Proteomes" id="UP000030671"/>
    </source>
</evidence>
<proteinExistence type="predicted"/>
<reference evidence="2 3" key="1">
    <citation type="journal article" date="2012" name="New Phytol.">
        <title>Insight into trade-off between wood decay and parasitism from the genome of a fungal forest pathogen.</title>
        <authorList>
            <person name="Olson A."/>
            <person name="Aerts A."/>
            <person name="Asiegbu F."/>
            <person name="Belbahri L."/>
            <person name="Bouzid O."/>
            <person name="Broberg A."/>
            <person name="Canback B."/>
            <person name="Coutinho P.M."/>
            <person name="Cullen D."/>
            <person name="Dalman K."/>
            <person name="Deflorio G."/>
            <person name="van Diepen L.T."/>
            <person name="Dunand C."/>
            <person name="Duplessis S."/>
            <person name="Durling M."/>
            <person name="Gonthier P."/>
            <person name="Grimwood J."/>
            <person name="Fossdal C.G."/>
            <person name="Hansson D."/>
            <person name="Henrissat B."/>
            <person name="Hietala A."/>
            <person name="Himmelstrand K."/>
            <person name="Hoffmeister D."/>
            <person name="Hogberg N."/>
            <person name="James T.Y."/>
            <person name="Karlsson M."/>
            <person name="Kohler A."/>
            <person name="Kues U."/>
            <person name="Lee Y.H."/>
            <person name="Lin Y.C."/>
            <person name="Lind M."/>
            <person name="Lindquist E."/>
            <person name="Lombard V."/>
            <person name="Lucas S."/>
            <person name="Lunden K."/>
            <person name="Morin E."/>
            <person name="Murat C."/>
            <person name="Park J."/>
            <person name="Raffaello T."/>
            <person name="Rouze P."/>
            <person name="Salamov A."/>
            <person name="Schmutz J."/>
            <person name="Solheim H."/>
            <person name="Stahlberg J."/>
            <person name="Velez H."/>
            <person name="de Vries R.P."/>
            <person name="Wiebenga A."/>
            <person name="Woodward S."/>
            <person name="Yakovlev I."/>
            <person name="Garbelotto M."/>
            <person name="Martin F."/>
            <person name="Grigoriev I.V."/>
            <person name="Stenlid J."/>
        </authorList>
    </citation>
    <scope>NUCLEOTIDE SEQUENCE [LARGE SCALE GENOMIC DNA]</scope>
    <source>
        <strain evidence="2 3">TC 32-1</strain>
    </source>
</reference>
<dbReference type="SUPFAM" id="SSF52047">
    <property type="entry name" value="RNI-like"/>
    <property type="match status" value="1"/>
</dbReference>
<gene>
    <name evidence="2" type="ORF">HETIRDRAFT_482604</name>
</gene>
<dbReference type="GeneID" id="20678039"/>
<dbReference type="EMBL" id="KI925467">
    <property type="protein sequence ID" value="ETW74810.1"/>
    <property type="molecule type" value="Genomic_DNA"/>
</dbReference>
<protein>
    <recommendedName>
        <fullName evidence="1">F-box domain-containing protein</fullName>
    </recommendedName>
</protein>
<dbReference type="InterPro" id="IPR001810">
    <property type="entry name" value="F-box_dom"/>
</dbReference>
<dbReference type="OrthoDB" id="5297217at2759"/>
<accession>W4JP17</accession>
<dbReference type="InterPro" id="IPR032675">
    <property type="entry name" value="LRR_dom_sf"/>
</dbReference>
<dbReference type="InParanoid" id="W4JP17"/>
<evidence type="ECO:0000259" key="1">
    <source>
        <dbReference type="Pfam" id="PF12937"/>
    </source>
</evidence>
<dbReference type="AlphaFoldDB" id="W4JP17"/>
<sequence length="481" mass="53893">MPFRPEKIPLDILYPILEHLDDRLDLHAAALTSRCFNAAATPLLYRKLDTRTKWEDKASPIVLHPAVTILQKPMLARYVREVRETGVMHHTHPTITETVFQALRLCTNLSSFAWNDDSYSSGQLFKAFLKILKDLPLRSLTIRTYSDLGEPIWVVLNEFTGLHKIAIWCMNGPPRVLQGWAGVLGDTLTELELGRCAGVPATILISVLSQLPRLRVLNLKGAPSAAIPDILASLPNLQALDTEFLGSGILRRRPADLDEEATLPRLRRLTVRTSSVDLQGPQRLWVWLHQLIPRPSLEAFVLNAFSTQGQTTIPRHFLLALAHTHGGTLKSFLVNMTQLTLEDIECLCTLFPRLEALSCAVASPDPIARSVYNTLQASIEHVIAKAKHLHSLRLHVHWIPDMNQSSQGLSTPLSSYLQYSPRSPSARFGRAEAEALMRREGSLLRTVSMGPHMYKGSWMRMANQELKFVVEEDSAVGDSWL</sequence>
<dbReference type="STRING" id="747525.W4JP17"/>
<dbReference type="RefSeq" id="XP_009553286.1">
    <property type="nucleotide sequence ID" value="XM_009554991.1"/>
</dbReference>
<dbReference type="Pfam" id="PF12937">
    <property type="entry name" value="F-box-like"/>
    <property type="match status" value="1"/>
</dbReference>
<feature type="domain" description="F-box" evidence="1">
    <location>
        <begin position="7"/>
        <end position="50"/>
    </location>
</feature>
<name>W4JP17_HETIT</name>